<comment type="catalytic activity">
    <reaction evidence="7">
        <text>XTP + H2O = XMP + diphosphate + H(+)</text>
        <dbReference type="Rhea" id="RHEA:28610"/>
        <dbReference type="ChEBI" id="CHEBI:15377"/>
        <dbReference type="ChEBI" id="CHEBI:15378"/>
        <dbReference type="ChEBI" id="CHEBI:33019"/>
        <dbReference type="ChEBI" id="CHEBI:57464"/>
        <dbReference type="ChEBI" id="CHEBI:61314"/>
        <dbReference type="EC" id="3.6.1.66"/>
    </reaction>
</comment>
<dbReference type="GO" id="GO:0009146">
    <property type="term" value="P:purine nucleoside triphosphate catabolic process"/>
    <property type="evidence" value="ECO:0007669"/>
    <property type="project" value="UniProtKB-UniRule"/>
</dbReference>
<evidence type="ECO:0000256" key="3">
    <source>
        <dbReference type="ARBA" id="ARBA00022741"/>
    </source>
</evidence>
<dbReference type="GO" id="GO:0005737">
    <property type="term" value="C:cytoplasm"/>
    <property type="evidence" value="ECO:0007669"/>
    <property type="project" value="TreeGrafter"/>
</dbReference>
<organism evidence="9 10">
    <name type="scientific">Ignisphaera aggregans</name>
    <dbReference type="NCBI Taxonomy" id="334771"/>
    <lineage>
        <taxon>Archaea</taxon>
        <taxon>Thermoproteota</taxon>
        <taxon>Thermoprotei</taxon>
        <taxon>Desulfurococcales</taxon>
        <taxon>Desulfurococcaceae</taxon>
        <taxon>Ignisphaera</taxon>
    </lineage>
</organism>
<evidence type="ECO:0000256" key="1">
    <source>
        <dbReference type="ARBA" id="ARBA00008023"/>
    </source>
</evidence>
<dbReference type="PANTHER" id="PTHR11067:SF9">
    <property type="entry name" value="INOSINE TRIPHOSPHATE PYROPHOSPHATASE"/>
    <property type="match status" value="1"/>
</dbReference>
<protein>
    <recommendedName>
        <fullName evidence="7">dITP/XTP pyrophosphatase</fullName>
        <ecNumber evidence="7">3.6.1.66</ecNumber>
    </recommendedName>
    <alternativeName>
        <fullName evidence="7">Non-canonical purine NTP pyrophosphatase</fullName>
    </alternativeName>
    <alternativeName>
        <fullName evidence="7">Non-standard purine NTP pyrophosphatase</fullName>
    </alternativeName>
    <alternativeName>
        <fullName evidence="7">Nucleoside-triphosphate diphosphatase</fullName>
    </alternativeName>
    <alternativeName>
        <fullName evidence="7">Nucleoside-triphosphate pyrophosphatase</fullName>
        <shortName evidence="7">NTPase</shortName>
    </alternativeName>
</protein>
<dbReference type="SUPFAM" id="SSF52972">
    <property type="entry name" value="ITPase-like"/>
    <property type="match status" value="1"/>
</dbReference>
<evidence type="ECO:0000256" key="2">
    <source>
        <dbReference type="ARBA" id="ARBA00022723"/>
    </source>
</evidence>
<dbReference type="Pfam" id="PF01725">
    <property type="entry name" value="Ham1p_like"/>
    <property type="match status" value="1"/>
</dbReference>
<evidence type="ECO:0000256" key="5">
    <source>
        <dbReference type="ARBA" id="ARBA00022842"/>
    </source>
</evidence>
<dbReference type="GO" id="GO:0035870">
    <property type="term" value="F:dITP diphosphatase activity"/>
    <property type="evidence" value="ECO:0007669"/>
    <property type="project" value="UniProtKB-UniRule"/>
</dbReference>
<feature type="binding site" evidence="7">
    <location>
        <position position="65"/>
    </location>
    <ligand>
        <name>Mg(2+)</name>
        <dbReference type="ChEBI" id="CHEBI:18420"/>
    </ligand>
</feature>
<dbReference type="EMBL" id="DQTV01000007">
    <property type="protein sequence ID" value="HIP56491.1"/>
    <property type="molecule type" value="Genomic_DNA"/>
</dbReference>
<dbReference type="GO" id="GO:0046872">
    <property type="term" value="F:metal ion binding"/>
    <property type="evidence" value="ECO:0007669"/>
    <property type="project" value="UniProtKB-KW"/>
</dbReference>
<comment type="caution">
    <text evidence="9">The sequence shown here is derived from an EMBL/GenBank/DDBJ whole genome shotgun (WGS) entry which is preliminary data.</text>
</comment>
<keyword evidence="5 7" id="KW-0460">Magnesium</keyword>
<dbReference type="CDD" id="cd00515">
    <property type="entry name" value="HAM1"/>
    <property type="match status" value="1"/>
</dbReference>
<dbReference type="InterPro" id="IPR002637">
    <property type="entry name" value="RdgB/HAM1"/>
</dbReference>
<dbReference type="GO" id="GO:0036220">
    <property type="term" value="F:ITP diphosphatase activity"/>
    <property type="evidence" value="ECO:0007669"/>
    <property type="project" value="UniProtKB-UniRule"/>
</dbReference>
<evidence type="ECO:0000313" key="9">
    <source>
        <dbReference type="EMBL" id="HIP56491.1"/>
    </source>
</evidence>
<feature type="binding site" evidence="7">
    <location>
        <begin position="169"/>
        <end position="170"/>
    </location>
    <ligand>
        <name>substrate</name>
    </ligand>
</feature>
<dbReference type="AlphaFoldDB" id="A0A832YZ83"/>
<keyword evidence="6 7" id="KW-0546">Nucleotide metabolism</keyword>
<feature type="binding site" evidence="7">
    <location>
        <position position="36"/>
    </location>
    <ligand>
        <name>Mg(2+)</name>
        <dbReference type="ChEBI" id="CHEBI:18420"/>
    </ligand>
</feature>
<feature type="binding site" evidence="7">
    <location>
        <begin position="141"/>
        <end position="144"/>
    </location>
    <ligand>
        <name>substrate</name>
    </ligand>
</feature>
<evidence type="ECO:0000256" key="7">
    <source>
        <dbReference type="HAMAP-Rule" id="MF_01405"/>
    </source>
</evidence>
<comment type="catalytic activity">
    <reaction evidence="7">
        <text>dITP + H2O = dIMP + diphosphate + H(+)</text>
        <dbReference type="Rhea" id="RHEA:28342"/>
        <dbReference type="ChEBI" id="CHEBI:15377"/>
        <dbReference type="ChEBI" id="CHEBI:15378"/>
        <dbReference type="ChEBI" id="CHEBI:33019"/>
        <dbReference type="ChEBI" id="CHEBI:61194"/>
        <dbReference type="ChEBI" id="CHEBI:61382"/>
        <dbReference type="EC" id="3.6.1.66"/>
    </reaction>
</comment>
<evidence type="ECO:0000256" key="4">
    <source>
        <dbReference type="ARBA" id="ARBA00022801"/>
    </source>
</evidence>
<feature type="binding site" evidence="7">
    <location>
        <position position="66"/>
    </location>
    <ligand>
        <name>substrate</name>
    </ligand>
</feature>
<evidence type="ECO:0000313" key="10">
    <source>
        <dbReference type="Proteomes" id="UP000605805"/>
    </source>
</evidence>
<sequence length="192" mass="21525">MELPFASKNPHKLIEANIALRDYGVKLVPVDVEKLEIQSEDLEKIVTYAARYAYSILRKPVVVEDAGLFIYALRGFPGPYSSYAFKTIGIEGILKLLEGVSDRNAKFVSVVALALNESDIIVFRGEVEGSIALKPRGSEGFGFDPIFIPQGHTETFAEMGVWRKTLVSHRGNAFRRLGEWIVKNRDKLIRLL</sequence>
<dbReference type="PANTHER" id="PTHR11067">
    <property type="entry name" value="INOSINE TRIPHOSPHATE PYROPHOSPHATASE/HAM1 PROTEIN"/>
    <property type="match status" value="1"/>
</dbReference>
<comment type="subunit">
    <text evidence="7">Homodimer.</text>
</comment>
<feature type="binding site" evidence="7">
    <location>
        <position position="164"/>
    </location>
    <ligand>
        <name>substrate</name>
    </ligand>
</feature>
<comment type="cofactor">
    <cofactor evidence="7">
        <name>Mg(2+)</name>
        <dbReference type="ChEBI" id="CHEBI:18420"/>
    </cofactor>
    <text evidence="7">Binds 1 Mg(2+) ion per subunit.</text>
</comment>
<gene>
    <name evidence="9" type="ORF">EYH02_00240</name>
</gene>
<evidence type="ECO:0000256" key="8">
    <source>
        <dbReference type="RuleBase" id="RU003781"/>
    </source>
</evidence>
<keyword evidence="3 7" id="KW-0547">Nucleotide-binding</keyword>
<dbReference type="EC" id="3.6.1.66" evidence="7"/>
<dbReference type="InterPro" id="IPR020922">
    <property type="entry name" value="dITP/XTP_pyrophosphatase"/>
</dbReference>
<dbReference type="InterPro" id="IPR029001">
    <property type="entry name" value="ITPase-like_fam"/>
</dbReference>
<dbReference type="GO" id="GO:0017111">
    <property type="term" value="F:ribonucleoside triphosphate phosphatase activity"/>
    <property type="evidence" value="ECO:0007669"/>
    <property type="project" value="InterPro"/>
</dbReference>
<reference evidence="9" key="1">
    <citation type="journal article" date="2020" name="ISME J.">
        <title>Gammaproteobacteria mediating utilization of methyl-, sulfur- and petroleum organic compounds in deep ocean hydrothermal plumes.</title>
        <authorList>
            <person name="Zhou Z."/>
            <person name="Liu Y."/>
            <person name="Pan J."/>
            <person name="Cron B.R."/>
            <person name="Toner B.M."/>
            <person name="Anantharaman K."/>
            <person name="Breier J.A."/>
            <person name="Dick G.J."/>
            <person name="Li M."/>
        </authorList>
    </citation>
    <scope>NUCLEOTIDE SEQUENCE</scope>
    <source>
        <strain evidence="9">SZUA-1435</strain>
    </source>
</reference>
<keyword evidence="4 7" id="KW-0378">Hydrolase</keyword>
<comment type="function">
    <text evidence="7">Pyrophosphatase that catalyzes the hydrolysis of nucleoside triphosphates to their monophosphate derivatives, with a high preference for the non-canonical purine nucleotides XTP (xanthosine triphosphate), dITP (deoxyinosine triphosphate) and ITP. Seems to function as a house-cleaning enzyme that removes non-canonical purine nucleotides from the nucleotide pool, thus preventing their incorporation into DNA/RNA and avoiding chromosomal lesions.</text>
</comment>
<keyword evidence="2 7" id="KW-0479">Metal-binding</keyword>
<dbReference type="NCBIfam" id="NF011396">
    <property type="entry name" value="PRK14821.1"/>
    <property type="match status" value="1"/>
</dbReference>
<evidence type="ECO:0000256" key="6">
    <source>
        <dbReference type="ARBA" id="ARBA00023080"/>
    </source>
</evidence>
<accession>A0A832YZ83</accession>
<comment type="catalytic activity">
    <reaction evidence="7">
        <text>ITP + H2O = IMP + diphosphate + H(+)</text>
        <dbReference type="Rhea" id="RHEA:29399"/>
        <dbReference type="ChEBI" id="CHEBI:15377"/>
        <dbReference type="ChEBI" id="CHEBI:15378"/>
        <dbReference type="ChEBI" id="CHEBI:33019"/>
        <dbReference type="ChEBI" id="CHEBI:58053"/>
        <dbReference type="ChEBI" id="CHEBI:61402"/>
        <dbReference type="EC" id="3.6.1.66"/>
    </reaction>
</comment>
<name>A0A832YZ83_9CREN</name>
<dbReference type="GO" id="GO:0036222">
    <property type="term" value="F:XTP diphosphatase activity"/>
    <property type="evidence" value="ECO:0007669"/>
    <property type="project" value="UniProtKB-UniRule"/>
</dbReference>
<comment type="similarity">
    <text evidence="1 7 8">Belongs to the HAM1 NTPase family.</text>
</comment>
<dbReference type="GO" id="GO:0009117">
    <property type="term" value="P:nucleotide metabolic process"/>
    <property type="evidence" value="ECO:0007669"/>
    <property type="project" value="UniProtKB-KW"/>
</dbReference>
<feature type="binding site" evidence="7">
    <location>
        <begin position="7"/>
        <end position="12"/>
    </location>
    <ligand>
        <name>substrate</name>
    </ligand>
</feature>
<dbReference type="Gene3D" id="3.90.950.10">
    <property type="match status" value="1"/>
</dbReference>
<dbReference type="HAMAP" id="MF_01405">
    <property type="entry name" value="Non_canon_purine_NTPase"/>
    <property type="match status" value="1"/>
</dbReference>
<dbReference type="Proteomes" id="UP000605805">
    <property type="component" value="Unassembled WGS sequence"/>
</dbReference>
<feature type="active site" description="Proton acceptor" evidence="7">
    <location>
        <position position="65"/>
    </location>
</feature>
<proteinExistence type="inferred from homology"/>
<dbReference type="GO" id="GO:0000166">
    <property type="term" value="F:nucleotide binding"/>
    <property type="evidence" value="ECO:0007669"/>
    <property type="project" value="UniProtKB-KW"/>
</dbReference>
<dbReference type="NCBIfam" id="TIGR00042">
    <property type="entry name" value="RdgB/HAM1 family non-canonical purine NTP pyrophosphatase"/>
    <property type="match status" value="1"/>
</dbReference>